<dbReference type="PANTHER" id="PTHR31180">
    <property type="entry name" value="CILIA- AND FLAGELLA-ASSOCIATED PROTEIN 107-RELATED"/>
    <property type="match status" value="1"/>
</dbReference>
<comment type="subcellular location">
    <subcellularLocation>
        <location evidence="1">Cytoplasm</location>
        <location evidence="1">Cytoskeleton</location>
        <location evidence="1">Flagellum axoneme</location>
    </subcellularLocation>
</comment>
<accession>A0AAD1T6J4</accession>
<evidence type="ECO:0000256" key="1">
    <source>
        <dbReference type="ARBA" id="ARBA00004611"/>
    </source>
</evidence>
<evidence type="ECO:0000256" key="2">
    <source>
        <dbReference type="ARBA" id="ARBA00022490"/>
    </source>
</evidence>
<dbReference type="Pfam" id="PF22595">
    <property type="entry name" value="CFAP107"/>
    <property type="match status" value="1"/>
</dbReference>
<proteinExistence type="predicted"/>
<sequence length="199" mass="22785">MSNNAKKSKELSEPGWRIEQKYSNKVLIGNWQEERRKGLPKQHLITHHGEPNNRNLVSVYDDHYIRHGNSALPPLRTFNGTHLAWVPECSDYPTVEPPTNYGLKEEKERKWRESSSNDIRSLYSASYKKPPPAAYAIPRYGVAPCILSSNMHHSNNLNKSLDFRYCRHLQVPDHPVQSIGSSLGNESPCLHQKSLPFVC</sequence>
<comment type="function">
    <text evidence="7">Microtubule inner protein (MIP) part of the dynein-decorated doublet microtubules (DMTs) in cilia axoneme, which is required for motile cilia beating.</text>
</comment>
<evidence type="ECO:0000313" key="9">
    <source>
        <dbReference type="EMBL" id="CAH2319798.1"/>
    </source>
</evidence>
<keyword evidence="6" id="KW-0966">Cell projection</keyword>
<dbReference type="Proteomes" id="UP001295444">
    <property type="component" value="Chromosome 10"/>
</dbReference>
<dbReference type="EMBL" id="OW240921">
    <property type="protein sequence ID" value="CAH2319798.1"/>
    <property type="molecule type" value="Genomic_DNA"/>
</dbReference>
<keyword evidence="2" id="KW-0963">Cytoplasm</keyword>
<organism evidence="9 10">
    <name type="scientific">Pelobates cultripes</name>
    <name type="common">Western spadefoot toad</name>
    <dbReference type="NCBI Taxonomy" id="61616"/>
    <lineage>
        <taxon>Eukaryota</taxon>
        <taxon>Metazoa</taxon>
        <taxon>Chordata</taxon>
        <taxon>Craniata</taxon>
        <taxon>Vertebrata</taxon>
        <taxon>Euteleostomi</taxon>
        <taxon>Amphibia</taxon>
        <taxon>Batrachia</taxon>
        <taxon>Anura</taxon>
        <taxon>Pelobatoidea</taxon>
        <taxon>Pelobatidae</taxon>
        <taxon>Pelobates</taxon>
    </lineage>
</organism>
<protein>
    <submittedName>
        <fullName evidence="9">Uncharacterized protein</fullName>
    </submittedName>
</protein>
<name>A0AAD1T6J4_PELCU</name>
<evidence type="ECO:0000256" key="4">
    <source>
        <dbReference type="ARBA" id="ARBA00023069"/>
    </source>
</evidence>
<evidence type="ECO:0000256" key="7">
    <source>
        <dbReference type="ARBA" id="ARBA00035003"/>
    </source>
</evidence>
<evidence type="ECO:0000313" key="10">
    <source>
        <dbReference type="Proteomes" id="UP001295444"/>
    </source>
</evidence>
<dbReference type="AlphaFoldDB" id="A0AAD1T6J4"/>
<keyword evidence="3" id="KW-0282">Flagellum</keyword>
<dbReference type="GO" id="GO:0005879">
    <property type="term" value="C:axonemal microtubule"/>
    <property type="evidence" value="ECO:0007669"/>
    <property type="project" value="TreeGrafter"/>
</dbReference>
<evidence type="ECO:0000256" key="6">
    <source>
        <dbReference type="ARBA" id="ARBA00023273"/>
    </source>
</evidence>
<dbReference type="InterPro" id="IPR037662">
    <property type="entry name" value="CFAP68/107"/>
</dbReference>
<dbReference type="InterPro" id="IPR054709">
    <property type="entry name" value="CFAP107"/>
</dbReference>
<reference evidence="9" key="1">
    <citation type="submission" date="2022-03" db="EMBL/GenBank/DDBJ databases">
        <authorList>
            <person name="Alioto T."/>
            <person name="Alioto T."/>
            <person name="Gomez Garrido J."/>
        </authorList>
    </citation>
    <scope>NUCLEOTIDE SEQUENCE</scope>
</reference>
<keyword evidence="4" id="KW-0969">Cilium</keyword>
<comment type="subunit">
    <text evidence="8">Microtubule inner protein component of sperm flagellar doublet microtubules.</text>
</comment>
<keyword evidence="10" id="KW-1185">Reference proteome</keyword>
<dbReference type="PANTHER" id="PTHR31180:SF2">
    <property type="entry name" value="CILIA- AND FLAGELLA-ASSOCIATED PROTEIN 107"/>
    <property type="match status" value="1"/>
</dbReference>
<evidence type="ECO:0000256" key="8">
    <source>
        <dbReference type="ARBA" id="ARBA00046435"/>
    </source>
</evidence>
<keyword evidence="5" id="KW-0206">Cytoskeleton</keyword>
<gene>
    <name evidence="9" type="ORF">PECUL_23A028854</name>
</gene>
<evidence type="ECO:0000256" key="5">
    <source>
        <dbReference type="ARBA" id="ARBA00023212"/>
    </source>
</evidence>
<dbReference type="GO" id="GO:0030317">
    <property type="term" value="P:flagellated sperm motility"/>
    <property type="evidence" value="ECO:0007669"/>
    <property type="project" value="InterPro"/>
</dbReference>
<evidence type="ECO:0000256" key="3">
    <source>
        <dbReference type="ARBA" id="ARBA00022846"/>
    </source>
</evidence>